<keyword evidence="2" id="KW-0472">Membrane</keyword>
<dbReference type="Proteomes" id="UP001303222">
    <property type="component" value="Unassembled WGS sequence"/>
</dbReference>
<evidence type="ECO:0000256" key="1">
    <source>
        <dbReference type="SAM" id="MobiDB-lite"/>
    </source>
</evidence>
<dbReference type="PANTHER" id="PTHR38848:SF3">
    <property type="entry name" value="G-PROTEIN COUPLED RECEPTORS FAMILY 3 PROFILE DOMAIN-CONTAINING PROTEIN"/>
    <property type="match status" value="1"/>
</dbReference>
<dbReference type="EMBL" id="MU859184">
    <property type="protein sequence ID" value="KAK3950265.1"/>
    <property type="molecule type" value="Genomic_DNA"/>
</dbReference>
<keyword evidence="4" id="KW-1185">Reference proteome</keyword>
<feature type="compositionally biased region" description="Low complexity" evidence="1">
    <location>
        <begin position="320"/>
        <end position="342"/>
    </location>
</feature>
<feature type="region of interest" description="Disordered" evidence="1">
    <location>
        <begin position="314"/>
        <end position="344"/>
    </location>
</feature>
<feature type="transmembrane region" description="Helical" evidence="2">
    <location>
        <begin position="99"/>
        <end position="118"/>
    </location>
</feature>
<feature type="transmembrane region" description="Helical" evidence="2">
    <location>
        <begin position="182"/>
        <end position="207"/>
    </location>
</feature>
<feature type="transmembrane region" description="Helical" evidence="2">
    <location>
        <begin position="139"/>
        <end position="162"/>
    </location>
</feature>
<protein>
    <submittedName>
        <fullName evidence="3">Uncharacterized protein</fullName>
    </submittedName>
</protein>
<comment type="caution">
    <text evidence="3">The sequence shown here is derived from an EMBL/GenBank/DDBJ whole genome shotgun (WGS) entry which is preliminary data.</text>
</comment>
<keyword evidence="2" id="KW-0812">Transmembrane</keyword>
<dbReference type="PANTHER" id="PTHR38848">
    <property type="entry name" value="G-PROTEIN COUPLED RECEPTORS FAMILY 3 PROFILE DOMAIN-CONTAINING PROTEIN"/>
    <property type="match status" value="1"/>
</dbReference>
<reference evidence="3" key="2">
    <citation type="submission" date="2023-06" db="EMBL/GenBank/DDBJ databases">
        <authorList>
            <consortium name="Lawrence Berkeley National Laboratory"/>
            <person name="Mondo S.J."/>
            <person name="Hensen N."/>
            <person name="Bonometti L."/>
            <person name="Westerberg I."/>
            <person name="Brannstrom I.O."/>
            <person name="Guillou S."/>
            <person name="Cros-Aarteil S."/>
            <person name="Calhoun S."/>
            <person name="Haridas S."/>
            <person name="Kuo A."/>
            <person name="Pangilinan J."/>
            <person name="Riley R."/>
            <person name="Labutti K."/>
            <person name="Andreopoulos B."/>
            <person name="Lipzen A."/>
            <person name="Chen C."/>
            <person name="Yanf M."/>
            <person name="Daum C."/>
            <person name="Ng V."/>
            <person name="Clum A."/>
            <person name="Steindorff A."/>
            <person name="Ohm R."/>
            <person name="Martin F."/>
            <person name="Silar P."/>
            <person name="Natvig D."/>
            <person name="Lalanne C."/>
            <person name="Gautier V."/>
            <person name="Ament-Velasquez S.L."/>
            <person name="Kruys A."/>
            <person name="Hutchinson M.I."/>
            <person name="Powell A.J."/>
            <person name="Barry K."/>
            <person name="Miller A.N."/>
            <person name="Grigoriev I.V."/>
            <person name="Debuchy R."/>
            <person name="Gladieux P."/>
            <person name="Thoren M.H."/>
            <person name="Johannesson H."/>
        </authorList>
    </citation>
    <scope>NUCLEOTIDE SEQUENCE</scope>
    <source>
        <strain evidence="3">CBS 626.80</strain>
    </source>
</reference>
<organism evidence="3 4">
    <name type="scientific">Pseudoneurospora amorphoporcata</name>
    <dbReference type="NCBI Taxonomy" id="241081"/>
    <lineage>
        <taxon>Eukaryota</taxon>
        <taxon>Fungi</taxon>
        <taxon>Dikarya</taxon>
        <taxon>Ascomycota</taxon>
        <taxon>Pezizomycotina</taxon>
        <taxon>Sordariomycetes</taxon>
        <taxon>Sordariomycetidae</taxon>
        <taxon>Sordariales</taxon>
        <taxon>Sordariaceae</taxon>
        <taxon>Pseudoneurospora</taxon>
    </lineage>
</organism>
<sequence>MVPPLVSTRRNIIKMEESESGKEPLAGMVTSIILAMISLVIISSFLTQRFLAVKVWSRLPPVQWMVFAIYADSFLFVFATAILQFGFGVDTSASICESAILLCLACYVTTKILIYMFLVEKAFIIRSGSKKLRIHSKLYLFNTIGVLGAYCVVVVLNFVYRITKIENKQCIIGMERYAMIPLIVYDLLVNVYLTVLFVLPLLGLYAFNSSQQTRGNRRLKLVAMRTLIGCICTLTSSVVNLSVLMGLNGEPGWVCLMCCNSDILFSAIVIQWVTSRDSIASNNNNSQTMSQQRHSNHGEDAYDLHKSRQQANGGILEQKNNSSTNRVSINSSSISPRPTPSTKAIIDDIGDIALDITDPTELDDTPTSNNNNPFDGDKLRRSATEDSDEIRMMPLSPRKRGISDSVSPLVSSNQISPTEVRIDVDYGSSLTQANEADGVKLGNSVMIATGGRSDGRRRGRSSSRRYEDNSDP</sequence>
<name>A0AAN6NR21_9PEZI</name>
<evidence type="ECO:0000313" key="4">
    <source>
        <dbReference type="Proteomes" id="UP001303222"/>
    </source>
</evidence>
<proteinExistence type="predicted"/>
<dbReference type="AlphaFoldDB" id="A0AAN6NR21"/>
<reference evidence="3" key="1">
    <citation type="journal article" date="2023" name="Mol. Phylogenet. Evol.">
        <title>Genome-scale phylogeny and comparative genomics of the fungal order Sordariales.</title>
        <authorList>
            <person name="Hensen N."/>
            <person name="Bonometti L."/>
            <person name="Westerberg I."/>
            <person name="Brannstrom I.O."/>
            <person name="Guillou S."/>
            <person name="Cros-Aarteil S."/>
            <person name="Calhoun S."/>
            <person name="Haridas S."/>
            <person name="Kuo A."/>
            <person name="Mondo S."/>
            <person name="Pangilinan J."/>
            <person name="Riley R."/>
            <person name="LaButti K."/>
            <person name="Andreopoulos B."/>
            <person name="Lipzen A."/>
            <person name="Chen C."/>
            <person name="Yan M."/>
            <person name="Daum C."/>
            <person name="Ng V."/>
            <person name="Clum A."/>
            <person name="Steindorff A."/>
            <person name="Ohm R.A."/>
            <person name="Martin F."/>
            <person name="Silar P."/>
            <person name="Natvig D.O."/>
            <person name="Lalanne C."/>
            <person name="Gautier V."/>
            <person name="Ament-Velasquez S.L."/>
            <person name="Kruys A."/>
            <person name="Hutchinson M.I."/>
            <person name="Powell A.J."/>
            <person name="Barry K."/>
            <person name="Miller A.N."/>
            <person name="Grigoriev I.V."/>
            <person name="Debuchy R."/>
            <person name="Gladieux P."/>
            <person name="Hiltunen Thoren M."/>
            <person name="Johannesson H."/>
        </authorList>
    </citation>
    <scope>NUCLEOTIDE SEQUENCE</scope>
    <source>
        <strain evidence="3">CBS 626.80</strain>
    </source>
</reference>
<evidence type="ECO:0000313" key="3">
    <source>
        <dbReference type="EMBL" id="KAK3950265.1"/>
    </source>
</evidence>
<feature type="region of interest" description="Disordered" evidence="1">
    <location>
        <begin position="357"/>
        <end position="388"/>
    </location>
</feature>
<feature type="compositionally biased region" description="Basic and acidic residues" evidence="1">
    <location>
        <begin position="375"/>
        <end position="384"/>
    </location>
</feature>
<feature type="transmembrane region" description="Helical" evidence="2">
    <location>
        <begin position="67"/>
        <end position="87"/>
    </location>
</feature>
<keyword evidence="2" id="KW-1133">Transmembrane helix</keyword>
<evidence type="ECO:0000256" key="2">
    <source>
        <dbReference type="SAM" id="Phobius"/>
    </source>
</evidence>
<gene>
    <name evidence="3" type="ORF">QBC32DRAFT_19328</name>
</gene>
<feature type="region of interest" description="Disordered" evidence="1">
    <location>
        <begin position="446"/>
        <end position="472"/>
    </location>
</feature>
<accession>A0AAN6NR21</accession>
<feature type="transmembrane region" description="Helical" evidence="2">
    <location>
        <begin position="227"/>
        <end position="245"/>
    </location>
</feature>
<feature type="transmembrane region" description="Helical" evidence="2">
    <location>
        <begin position="25"/>
        <end position="46"/>
    </location>
</feature>